<keyword evidence="2" id="KW-0472">Membrane</keyword>
<accession>A0A419X3B5</accession>
<comment type="subcellular location">
    <subcellularLocation>
        <location evidence="1">Membrane</location>
    </subcellularLocation>
</comment>
<dbReference type="InterPro" id="IPR051544">
    <property type="entry name" value="TPS_OM_transporter"/>
</dbReference>
<dbReference type="AlphaFoldDB" id="A0A419X3B5"/>
<comment type="caution">
    <text evidence="5">The sequence shown here is derived from an EMBL/GenBank/DDBJ whole genome shotgun (WGS) entry which is preliminary data.</text>
</comment>
<dbReference type="InterPro" id="IPR029052">
    <property type="entry name" value="Metallo-depent_PP-like"/>
</dbReference>
<reference evidence="5 6" key="1">
    <citation type="submission" date="2018-09" db="EMBL/GenBank/DDBJ databases">
        <title>Genomic Encyclopedia of Archaeal and Bacterial Type Strains, Phase II (KMG-II): from individual species to whole genera.</title>
        <authorList>
            <person name="Goeker M."/>
        </authorList>
    </citation>
    <scope>NUCLEOTIDE SEQUENCE [LARGE SCALE GENOMIC DNA]</scope>
    <source>
        <strain evidence="5 6">DSM 21950</strain>
    </source>
</reference>
<sequence length="1201" mass="137790">MRKIYSLLSLLVFAFAVCGQNNETPNSNLLKHSIFFIGDLGEANIVDANLDMLREQLNQANEKATLVFLGNSISKEYAKQEVEDISIGDQNLIKLLDLAKSFKGESIFIPGEKEWNQGHKRGWEAIMNLETYIEDYIGKGDVFLPTGGCPGPVEIEIGNDVVLLVIDSQWWLHVADKPEAECGFESSSDFLIQLSDALKRNKDKKIVLAAHHPIYSGGKHAGNFPFVGPVELYRKIFGTPQDFAYPFYKQMRYMGRKFSRVYENLITVSAHDNSLQFIEKDNSFFVVSGSGSKAEYVSDKKMDIALREIGFTRLNFYSNGEAWFEMWSVGKDGTENARLAFQRKLFTKTLPTREDLEKKYKDLNFADSTVTVAASDLYSTDSKSKRNWLGNNYREEWETPIEVPVFDIGTEKGGLKILKRGGGQQTRSLRLEAKDGKQYVLRSVEKYTEKAIPAALRGTFAAKIVQDGISESYPYAAIAVPKLADAAGVYHSNPTIVYVPDDPRFGIYQEDFKNELYLFEERPNDDMSDADSFGNTKDVLGTDKLIEKRFKNADLVIDETSVLRARLFDIFLNDWDRHDDQWRWATFEKDGKTIARPIPRDRDQVFFYSDGKIPWLIRRKWAMPKFQIFDSIPENVVGLGFNARYFDRNFLQSKHKQDWVDMANELKLKLTNEIIESAIKDLPKEVYAISADDIVAKLKSRRDLLPELAVEFYNYLAQKVDIVGTNGTEDFDAEWDDDGNLHVKVRRLSKKGNKKEKLYDRKFLKDETKEVRIYGLGGKDEFDIDGKYSKGVKLRIVGGTGKDKIKIDSTRKSNVAVYDKSKTKIKGNGAFQNRLSKNKSVNVYNRKSFKYDIVSPAANLNFVSDDGLILGAGFNIKKQSFRKEPYGSMHKFLVNYAFMYPSAQIKYSGEMIGVFKSLDLLAKIDYNTPNFQGYYFGLGNETENPDLDDKEYNRIRMGRTELVLQLRKKIGANQSISFGPFFEQLELKATPDRFVTDFSNSDNDLDLLSDFDTRKYLGINIKHEWDTRDSKVIPSRGMYWTNSWSFYRGLEKNDHNFQKMETDMRFYTSLGRPQRSIFALRIGAAHNTSGYSFYQANKLGMKSNLRGYRQDRFAGDDMVYQNTDFRFRLARFKSYFLGGEIGVLAFNDFGRVWLDGESSSKWHHGYGGGFWVSPYKLMVLTANFGMSEEENIFSLEFKYMF</sequence>
<dbReference type="OrthoDB" id="333971at2"/>
<evidence type="ECO:0000256" key="2">
    <source>
        <dbReference type="ARBA" id="ARBA00023136"/>
    </source>
</evidence>
<gene>
    <name evidence="5" type="ORF">BXY64_2281</name>
</gene>
<dbReference type="SUPFAM" id="SSF56300">
    <property type="entry name" value="Metallo-dependent phosphatases"/>
    <property type="match status" value="1"/>
</dbReference>
<dbReference type="Gene3D" id="3.60.21.10">
    <property type="match status" value="1"/>
</dbReference>
<evidence type="ECO:0000256" key="1">
    <source>
        <dbReference type="ARBA" id="ARBA00004370"/>
    </source>
</evidence>
<feature type="chain" id="PRO_5019519171" evidence="3">
    <location>
        <begin position="20"/>
        <end position="1201"/>
    </location>
</feature>
<dbReference type="Gene3D" id="2.40.160.50">
    <property type="entry name" value="membrane protein fhac: a member of the omp85/tpsb transporter family"/>
    <property type="match status" value="1"/>
</dbReference>
<dbReference type="GO" id="GO:0019867">
    <property type="term" value="C:outer membrane"/>
    <property type="evidence" value="ECO:0007669"/>
    <property type="project" value="InterPro"/>
</dbReference>
<protein>
    <submittedName>
        <fullName evidence="5">Surface antigen-like protein</fullName>
    </submittedName>
</protein>
<evidence type="ECO:0000259" key="4">
    <source>
        <dbReference type="Pfam" id="PF01103"/>
    </source>
</evidence>
<evidence type="ECO:0000256" key="3">
    <source>
        <dbReference type="SAM" id="SignalP"/>
    </source>
</evidence>
<dbReference type="PANTHER" id="PTHR34597:SF3">
    <property type="entry name" value="OUTER MEMBRANE TRANSPORTER CDIB"/>
    <property type="match status" value="1"/>
</dbReference>
<dbReference type="PANTHER" id="PTHR34597">
    <property type="entry name" value="SLR1661 PROTEIN"/>
    <property type="match status" value="1"/>
</dbReference>
<dbReference type="EMBL" id="RAPQ01000009">
    <property type="protein sequence ID" value="RKE02197.1"/>
    <property type="molecule type" value="Genomic_DNA"/>
</dbReference>
<proteinExistence type="predicted"/>
<dbReference type="InterPro" id="IPR000184">
    <property type="entry name" value="Bac_surfAg_D15"/>
</dbReference>
<dbReference type="GO" id="GO:0008320">
    <property type="term" value="F:protein transmembrane transporter activity"/>
    <property type="evidence" value="ECO:0007669"/>
    <property type="project" value="TreeGrafter"/>
</dbReference>
<dbReference type="Proteomes" id="UP000284531">
    <property type="component" value="Unassembled WGS sequence"/>
</dbReference>
<name>A0A419X3B5_9BACT</name>
<feature type="signal peptide" evidence="3">
    <location>
        <begin position="1"/>
        <end position="19"/>
    </location>
</feature>
<feature type="domain" description="Bacterial surface antigen (D15)" evidence="4">
    <location>
        <begin position="918"/>
        <end position="1164"/>
    </location>
</feature>
<dbReference type="RefSeq" id="WP_120240053.1">
    <property type="nucleotide sequence ID" value="NZ_RAPQ01000009.1"/>
</dbReference>
<keyword evidence="6" id="KW-1185">Reference proteome</keyword>
<evidence type="ECO:0000313" key="6">
    <source>
        <dbReference type="Proteomes" id="UP000284531"/>
    </source>
</evidence>
<evidence type="ECO:0000313" key="5">
    <source>
        <dbReference type="EMBL" id="RKE02197.1"/>
    </source>
</evidence>
<dbReference type="GO" id="GO:0046819">
    <property type="term" value="P:protein secretion by the type V secretion system"/>
    <property type="evidence" value="ECO:0007669"/>
    <property type="project" value="TreeGrafter"/>
</dbReference>
<dbReference type="Pfam" id="PF01103">
    <property type="entry name" value="Omp85"/>
    <property type="match status" value="1"/>
</dbReference>
<keyword evidence="3" id="KW-0732">Signal</keyword>
<dbReference type="GO" id="GO:0098046">
    <property type="term" value="C:type V protein secretion system complex"/>
    <property type="evidence" value="ECO:0007669"/>
    <property type="project" value="TreeGrafter"/>
</dbReference>
<organism evidence="5 6">
    <name type="scientific">Marinifilum flexuosum</name>
    <dbReference type="NCBI Taxonomy" id="1117708"/>
    <lineage>
        <taxon>Bacteria</taxon>
        <taxon>Pseudomonadati</taxon>
        <taxon>Bacteroidota</taxon>
        <taxon>Bacteroidia</taxon>
        <taxon>Marinilabiliales</taxon>
        <taxon>Marinifilaceae</taxon>
    </lineage>
</organism>